<keyword evidence="1" id="KW-0540">Nuclease</keyword>
<keyword evidence="6" id="KW-1185">Reference proteome</keyword>
<evidence type="ECO:0000313" key="5">
    <source>
        <dbReference type="EMBL" id="KPI44217.1"/>
    </source>
</evidence>
<dbReference type="PANTHER" id="PTHR23240">
    <property type="entry name" value="DNA CROSS-LINK REPAIR PROTEIN PSO2/SNM1-RELATED"/>
    <property type="match status" value="1"/>
</dbReference>
<sequence length="619" mass="69392">MSTFDGYVKEFPTIRIDYFRSDSSLPHPAACFLSHVHSDHLLGLESLKMPFIFCSATTRRLLLRMEKYPHRINFQKGILESRKQHWKHLKKLLRALPLHTPTMIELSPKLTINVTLIDANHCPGAVMFLIEGDGKAILYTGDVRAEPWWVNSLVQVPSLLPYNCGLKRLDCIYLDTTFAPHDDKYRHFQTKAEGLRELITKVQQCQAERLAQSGKPPTYYFRAWTLGYEQVWLTLANTLGTTIHVDPYQLRLFDSKSDEVANAPGYHTFEGPSLTGFEVGNKIQEGCLSTDTTSLDIVWVTPIICRLSDGTELLEVGAGGGGGDLYQTSELELTQDLDLISAELISDPDTLARFRKAIQAARDAGDLTLPLEGLGLDNDSEVNLKDFIQLLSKGGDWASKRGPGPGERKYKWKGSTITFPFSRHSSLGELRHLVQAFRPKDLYACTVELPSWTEECSMQALFGDLCSEQIFHHDVEVREEERDDHIADDETESVVSDMDARVWAIRAEFELKSGGSEFILIDDDDGSIADGGEAGESQVSLTTSAFASQRNEDTRPRERAPDHAERAASTRPAPRADLHRKDAYERARQSLRSSHSGPWDDLGIRSMGSKGHSEPEIEL</sequence>
<accession>A0A0N1HFU5</accession>
<evidence type="ECO:0000256" key="4">
    <source>
        <dbReference type="SAM" id="MobiDB-lite"/>
    </source>
</evidence>
<evidence type="ECO:0000256" key="2">
    <source>
        <dbReference type="ARBA" id="ARBA00022801"/>
    </source>
</evidence>
<dbReference type="OrthoDB" id="5561659at2759"/>
<dbReference type="Pfam" id="PF23023">
    <property type="entry name" value="Anti-Pycsar_Apyc1"/>
    <property type="match status" value="1"/>
</dbReference>
<evidence type="ECO:0000313" key="6">
    <source>
        <dbReference type="Proteomes" id="UP000038010"/>
    </source>
</evidence>
<comment type="caution">
    <text evidence="5">The sequence shown here is derived from an EMBL/GenBank/DDBJ whole genome shotgun (WGS) entry which is preliminary data.</text>
</comment>
<reference evidence="5 6" key="1">
    <citation type="submission" date="2015-06" db="EMBL/GenBank/DDBJ databases">
        <title>Draft genome of the ant-associated black yeast Phialophora attae CBS 131958.</title>
        <authorList>
            <person name="Moreno L.F."/>
            <person name="Stielow B.J."/>
            <person name="de Hoog S."/>
            <person name="Vicente V.A."/>
            <person name="Weiss V.A."/>
            <person name="de Vries M."/>
            <person name="Cruz L.M."/>
            <person name="Souza E.M."/>
        </authorList>
    </citation>
    <scope>NUCLEOTIDE SEQUENCE [LARGE SCALE GENOMIC DNA]</scope>
    <source>
        <strain evidence="5 6">CBS 131958</strain>
    </source>
</reference>
<dbReference type="GO" id="GO:0000723">
    <property type="term" value="P:telomere maintenance"/>
    <property type="evidence" value="ECO:0007669"/>
    <property type="project" value="TreeGrafter"/>
</dbReference>
<organism evidence="5 6">
    <name type="scientific">Cyphellophora attinorum</name>
    <dbReference type="NCBI Taxonomy" id="1664694"/>
    <lineage>
        <taxon>Eukaryota</taxon>
        <taxon>Fungi</taxon>
        <taxon>Dikarya</taxon>
        <taxon>Ascomycota</taxon>
        <taxon>Pezizomycotina</taxon>
        <taxon>Eurotiomycetes</taxon>
        <taxon>Chaetothyriomycetidae</taxon>
        <taxon>Chaetothyriales</taxon>
        <taxon>Cyphellophoraceae</taxon>
        <taxon>Cyphellophora</taxon>
    </lineage>
</organism>
<dbReference type="GO" id="GO:0006303">
    <property type="term" value="P:double-strand break repair via nonhomologous end joining"/>
    <property type="evidence" value="ECO:0007669"/>
    <property type="project" value="TreeGrafter"/>
</dbReference>
<dbReference type="RefSeq" id="XP_018004180.1">
    <property type="nucleotide sequence ID" value="XM_018149085.1"/>
</dbReference>
<dbReference type="GO" id="GO:0003684">
    <property type="term" value="F:damaged DNA binding"/>
    <property type="evidence" value="ECO:0007669"/>
    <property type="project" value="TreeGrafter"/>
</dbReference>
<dbReference type="PANTHER" id="PTHR23240:SF8">
    <property type="entry name" value="PROTEIN ARTEMIS"/>
    <property type="match status" value="1"/>
</dbReference>
<evidence type="ECO:0000256" key="1">
    <source>
        <dbReference type="ARBA" id="ARBA00022722"/>
    </source>
</evidence>
<proteinExistence type="predicted"/>
<dbReference type="STRING" id="1664694.A0A0N1HFU5"/>
<feature type="compositionally biased region" description="Basic and acidic residues" evidence="4">
    <location>
        <begin position="550"/>
        <end position="588"/>
    </location>
</feature>
<dbReference type="GO" id="GO:0035312">
    <property type="term" value="F:5'-3' DNA exonuclease activity"/>
    <property type="evidence" value="ECO:0007669"/>
    <property type="project" value="TreeGrafter"/>
</dbReference>
<keyword evidence="2" id="KW-0378">Hydrolase</keyword>
<gene>
    <name evidence="5" type="ORF">AB675_8624</name>
</gene>
<dbReference type="SUPFAM" id="SSF56281">
    <property type="entry name" value="Metallo-hydrolase/oxidoreductase"/>
    <property type="match status" value="1"/>
</dbReference>
<feature type="region of interest" description="Disordered" evidence="4">
    <location>
        <begin position="529"/>
        <end position="619"/>
    </location>
</feature>
<dbReference type="GO" id="GO:0036297">
    <property type="term" value="P:interstrand cross-link repair"/>
    <property type="evidence" value="ECO:0007669"/>
    <property type="project" value="TreeGrafter"/>
</dbReference>
<dbReference type="EMBL" id="LFJN01000003">
    <property type="protein sequence ID" value="KPI44217.1"/>
    <property type="molecule type" value="Genomic_DNA"/>
</dbReference>
<dbReference type="Gene3D" id="3.60.15.10">
    <property type="entry name" value="Ribonuclease Z/Hydroxyacylglutathione hydrolase-like"/>
    <property type="match status" value="1"/>
</dbReference>
<dbReference type="VEuPathDB" id="FungiDB:AB675_8624"/>
<keyword evidence="3" id="KW-0269">Exonuclease</keyword>
<dbReference type="AlphaFoldDB" id="A0A0N1HFU5"/>
<protein>
    <submittedName>
        <fullName evidence="5">Protein artemis</fullName>
    </submittedName>
</protein>
<dbReference type="InterPro" id="IPR036866">
    <property type="entry name" value="RibonucZ/Hydroxyglut_hydro"/>
</dbReference>
<feature type="compositionally biased region" description="Polar residues" evidence="4">
    <location>
        <begin position="538"/>
        <end position="549"/>
    </location>
</feature>
<name>A0A0N1HFU5_9EURO</name>
<dbReference type="GeneID" id="28740965"/>
<evidence type="ECO:0000256" key="3">
    <source>
        <dbReference type="ARBA" id="ARBA00022839"/>
    </source>
</evidence>
<dbReference type="Proteomes" id="UP000038010">
    <property type="component" value="Unassembled WGS sequence"/>
</dbReference>